<dbReference type="PANTHER" id="PTHR19211:SF14">
    <property type="entry name" value="ATP-BINDING CASSETTE SUB-FAMILY F MEMBER 1"/>
    <property type="match status" value="1"/>
</dbReference>
<dbReference type="SMART" id="SM00382">
    <property type="entry name" value="AAA"/>
    <property type="match status" value="2"/>
</dbReference>
<evidence type="ECO:0000256" key="1">
    <source>
        <dbReference type="ARBA" id="ARBA00022737"/>
    </source>
</evidence>
<dbReference type="Pfam" id="PF00005">
    <property type="entry name" value="ABC_tran"/>
    <property type="match status" value="2"/>
</dbReference>
<dbReference type="PANTHER" id="PTHR19211">
    <property type="entry name" value="ATP-BINDING TRANSPORT PROTEIN-RELATED"/>
    <property type="match status" value="1"/>
</dbReference>
<dbReference type="Proteomes" id="UP000028487">
    <property type="component" value="Unassembled WGS sequence"/>
</dbReference>
<name>A0A077NEW9_XENBV</name>
<protein>
    <submittedName>
        <fullName evidence="5">Putative Taurine-transporting ATPase</fullName>
        <ecNumber evidence="5">3.6.3.36</ecNumber>
    </submittedName>
</protein>
<reference evidence="5" key="1">
    <citation type="submission" date="2013-07" db="EMBL/GenBank/DDBJ databases">
        <title>Sub-species coevolution in mutualistic symbiosis.</title>
        <authorList>
            <person name="Murfin K."/>
            <person name="Klassen J."/>
            <person name="Lee M."/>
            <person name="Forst S."/>
            <person name="Stock P."/>
            <person name="Goodrich-Blair H."/>
        </authorList>
    </citation>
    <scope>NUCLEOTIDE SEQUENCE [LARGE SCALE GENOMIC DNA]</scope>
    <source>
        <strain evidence="5">Feltiae Moldova</strain>
    </source>
</reference>
<dbReference type="InterPro" id="IPR027417">
    <property type="entry name" value="P-loop_NTPase"/>
</dbReference>
<proteinExistence type="predicted"/>
<dbReference type="Gene3D" id="3.40.50.300">
    <property type="entry name" value="P-loop containing nucleotide triphosphate hydrolases"/>
    <property type="match status" value="2"/>
</dbReference>
<sequence length="583" mass="65315">MSTLLSTQNLSFHHGHTPLLADISIAINKGEKIGLIGYNGCGKSTLLKLLSAQLSPNEGTVTLANHCILAYIEQHLPATLHSMTLIEAVLDKLPAEQRIEDNWRAEILLSEMGFQPEQHNLAISALSGGQHTRLLLARALIINPDLLLLDEPSNHLDLPTILWLEQFLTQWCGSFILVSHDNTLLDHLTNCTWILRDGNVSLYRLPCSQAREAQTAQDLSDEHRHNAQQKEIDRIAHSAKRLAIWGKVYDNEALSRKAKQMEKHVDRLQDCQVELAVSSQWRLKLTGDALRADRLCAFNQLTVSPAPSCPPLYMTDNLSVKSGDRIAIMGANGTGKSSLLRMILAQSQSQALTLPDSPLVLHPRVNLGYYDQKLAQLSDSDTLSDALKPFAALIDKQRKMALISAGFPYLRHQQTVASLSGGERARLLFIGLSLAKYSLLMLDEPTNHLDMDGKNTLRDEIRLFAGGLLLVSHDRELIEQSCNRYWYIDGQRLTEYHDLDAVYQKIRHANSNTQTDSASVSTFSLVPSSEMFSDDDEMKLAELISLEEKLATDLQRKAAHQKPILQQQWREKIAQLRQQLSLD</sequence>
<dbReference type="AlphaFoldDB" id="A0A077NEW9"/>
<dbReference type="PROSITE" id="PS00211">
    <property type="entry name" value="ABC_TRANSPORTER_1"/>
    <property type="match status" value="1"/>
</dbReference>
<dbReference type="InterPro" id="IPR050611">
    <property type="entry name" value="ABCF"/>
</dbReference>
<dbReference type="EMBL" id="CBSV010000084">
    <property type="protein sequence ID" value="CDH00692.1"/>
    <property type="molecule type" value="Genomic_DNA"/>
</dbReference>
<evidence type="ECO:0000313" key="5">
    <source>
        <dbReference type="EMBL" id="CDH00692.1"/>
    </source>
</evidence>
<feature type="domain" description="ABC transporter" evidence="4">
    <location>
        <begin position="5"/>
        <end position="222"/>
    </location>
</feature>
<dbReference type="GO" id="GO:0005524">
    <property type="term" value="F:ATP binding"/>
    <property type="evidence" value="ECO:0007669"/>
    <property type="project" value="UniProtKB-KW"/>
</dbReference>
<keyword evidence="1" id="KW-0677">Repeat</keyword>
<dbReference type="SUPFAM" id="SSF52540">
    <property type="entry name" value="P-loop containing nucleoside triphosphate hydrolases"/>
    <property type="match status" value="2"/>
</dbReference>
<dbReference type="InterPro" id="IPR003593">
    <property type="entry name" value="AAA+_ATPase"/>
</dbReference>
<organism evidence="5 6">
    <name type="scientific">Xenorhabdus bovienii str. feltiae Moldova</name>
    <dbReference type="NCBI Taxonomy" id="1398200"/>
    <lineage>
        <taxon>Bacteria</taxon>
        <taxon>Pseudomonadati</taxon>
        <taxon>Pseudomonadota</taxon>
        <taxon>Gammaproteobacteria</taxon>
        <taxon>Enterobacterales</taxon>
        <taxon>Morganellaceae</taxon>
        <taxon>Xenorhabdus</taxon>
    </lineage>
</organism>
<dbReference type="HOGENOM" id="CLU_000604_36_0_6"/>
<dbReference type="CDD" id="cd03221">
    <property type="entry name" value="ABCF_EF-3"/>
    <property type="match status" value="2"/>
</dbReference>
<dbReference type="RefSeq" id="WP_038218804.1">
    <property type="nucleotide sequence ID" value="NZ_CAWLWD010000154.1"/>
</dbReference>
<dbReference type="InterPro" id="IPR017871">
    <property type="entry name" value="ABC_transporter-like_CS"/>
</dbReference>
<accession>A0A077NEW9</accession>
<evidence type="ECO:0000259" key="4">
    <source>
        <dbReference type="PROSITE" id="PS50893"/>
    </source>
</evidence>
<evidence type="ECO:0000256" key="3">
    <source>
        <dbReference type="ARBA" id="ARBA00022840"/>
    </source>
</evidence>
<keyword evidence="5" id="KW-0378">Hydrolase</keyword>
<feature type="domain" description="ABC transporter" evidence="4">
    <location>
        <begin position="290"/>
        <end position="515"/>
    </location>
</feature>
<keyword evidence="2" id="KW-0547">Nucleotide-binding</keyword>
<evidence type="ECO:0000313" key="6">
    <source>
        <dbReference type="Proteomes" id="UP000028487"/>
    </source>
</evidence>
<keyword evidence="3" id="KW-0067">ATP-binding</keyword>
<dbReference type="PROSITE" id="PS50893">
    <property type="entry name" value="ABC_TRANSPORTER_2"/>
    <property type="match status" value="2"/>
</dbReference>
<dbReference type="EC" id="3.6.3.36" evidence="5"/>
<dbReference type="InterPro" id="IPR003439">
    <property type="entry name" value="ABC_transporter-like_ATP-bd"/>
</dbReference>
<comment type="caution">
    <text evidence="5">The sequence shown here is derived from an EMBL/GenBank/DDBJ whole genome shotgun (WGS) entry which is preliminary data.</text>
</comment>
<evidence type="ECO:0000256" key="2">
    <source>
        <dbReference type="ARBA" id="ARBA00022741"/>
    </source>
</evidence>
<dbReference type="GO" id="GO:0016887">
    <property type="term" value="F:ATP hydrolysis activity"/>
    <property type="evidence" value="ECO:0007669"/>
    <property type="project" value="InterPro"/>
</dbReference>
<gene>
    <name evidence="5" type="ORF">XBFM1_1740055</name>
</gene>